<dbReference type="PRINTS" id="PR00449">
    <property type="entry name" value="RASTRNSFRMNG"/>
</dbReference>
<dbReference type="SMART" id="SM00173">
    <property type="entry name" value="RAS"/>
    <property type="match status" value="1"/>
</dbReference>
<comment type="caution">
    <text evidence="2">The sequence shown here is derived from an EMBL/GenBank/DDBJ whole genome shotgun (WGS) entry which is preliminary data.</text>
</comment>
<dbReference type="Gene3D" id="3.40.50.300">
    <property type="entry name" value="P-loop containing nucleotide triphosphate hydrolases"/>
    <property type="match status" value="1"/>
</dbReference>
<keyword evidence="1" id="KW-0547">Nucleotide-binding</keyword>
<dbReference type="PROSITE" id="PS51419">
    <property type="entry name" value="RAB"/>
    <property type="match status" value="1"/>
</dbReference>
<evidence type="ECO:0008006" key="4">
    <source>
        <dbReference type="Google" id="ProtNLM"/>
    </source>
</evidence>
<dbReference type="Proteomes" id="UP000244309">
    <property type="component" value="Unassembled WGS sequence"/>
</dbReference>
<evidence type="ECO:0000313" key="3">
    <source>
        <dbReference type="Proteomes" id="UP000244309"/>
    </source>
</evidence>
<dbReference type="AlphaFoldDB" id="A0A2V1B0Y8"/>
<dbReference type="PROSITE" id="PS51420">
    <property type="entry name" value="RHO"/>
    <property type="match status" value="1"/>
</dbReference>
<keyword evidence="3" id="KW-1185">Reference proteome</keyword>
<dbReference type="VEuPathDB" id="FungiDB:CXQ85_004106"/>
<dbReference type="OrthoDB" id="63533at2759"/>
<dbReference type="NCBIfam" id="TIGR00231">
    <property type="entry name" value="small_GTP"/>
    <property type="match status" value="1"/>
</dbReference>
<reference evidence="2 3" key="1">
    <citation type="submission" date="2017-12" db="EMBL/GenBank/DDBJ databases">
        <title>Genome Sequence of a Multidrug-Resistant Candida haemulonii Isolate from a Patient with Chronic Leg Ulcers in Israel.</title>
        <authorList>
            <person name="Chow N.A."/>
            <person name="Gade L."/>
            <person name="Batra D."/>
            <person name="Rowe L.A."/>
            <person name="Ben-Ami R."/>
            <person name="Loparev V.N."/>
            <person name="Litvintseva A.P."/>
        </authorList>
    </citation>
    <scope>NUCLEOTIDE SEQUENCE [LARGE SCALE GENOMIC DNA]</scope>
    <source>
        <strain evidence="2 3">B11899</strain>
    </source>
</reference>
<protein>
    <recommendedName>
        <fullName evidence="4">GTP-binding protein YPT52</fullName>
    </recommendedName>
</protein>
<dbReference type="STRING" id="45357.A0A2V1B0Y8"/>
<dbReference type="InterPro" id="IPR027417">
    <property type="entry name" value="P-loop_NTPase"/>
</dbReference>
<sequence length="198" mass="22279">MPPSYKVVLLGDSSVGKTSLVYRLTSDKFDPNSPNTIGAAFISKEHTRDDKTVKLEIWDTAGQERYKSLTPMYYRNAKEALVCFDLSSPDASFDRARYWVDQLKVSGPSDIKVKVVGNKKDLVDESEIDLSRIREFCNDNNVPLYMTSAKQGEGIVEMFDSMVGSIDQDFFDNYTEESESLPQPISLLNVRARSSTCC</sequence>
<dbReference type="GO" id="GO:0005525">
    <property type="term" value="F:GTP binding"/>
    <property type="evidence" value="ECO:0007669"/>
    <property type="project" value="InterPro"/>
</dbReference>
<dbReference type="SUPFAM" id="SSF52540">
    <property type="entry name" value="P-loop containing nucleoside triphosphate hydrolases"/>
    <property type="match status" value="1"/>
</dbReference>
<dbReference type="SMART" id="SM00175">
    <property type="entry name" value="RAB"/>
    <property type="match status" value="1"/>
</dbReference>
<dbReference type="EMBL" id="PKFO01000011">
    <property type="protein sequence ID" value="PVH23812.1"/>
    <property type="molecule type" value="Genomic_DNA"/>
</dbReference>
<organism evidence="2 3">
    <name type="scientific">Candidozyma haemuli</name>
    <dbReference type="NCBI Taxonomy" id="45357"/>
    <lineage>
        <taxon>Eukaryota</taxon>
        <taxon>Fungi</taxon>
        <taxon>Dikarya</taxon>
        <taxon>Ascomycota</taxon>
        <taxon>Saccharomycotina</taxon>
        <taxon>Pichiomycetes</taxon>
        <taxon>Metschnikowiaceae</taxon>
        <taxon>Candidozyma</taxon>
    </lineage>
</organism>
<dbReference type="FunFam" id="3.40.50.300:FF:000808">
    <property type="entry name" value="Small GTP-binding protein, putative"/>
    <property type="match status" value="1"/>
</dbReference>
<dbReference type="GeneID" id="37009436"/>
<dbReference type="SMART" id="SM00174">
    <property type="entry name" value="RHO"/>
    <property type="match status" value="1"/>
</dbReference>
<dbReference type="PROSITE" id="PS51421">
    <property type="entry name" value="RAS"/>
    <property type="match status" value="1"/>
</dbReference>
<name>A0A2V1B0Y8_9ASCO</name>
<dbReference type="PANTHER" id="PTHR47978">
    <property type="match status" value="1"/>
</dbReference>
<evidence type="ECO:0000313" key="2">
    <source>
        <dbReference type="EMBL" id="PVH23812.1"/>
    </source>
</evidence>
<proteinExistence type="predicted"/>
<dbReference type="RefSeq" id="XP_025344752.1">
    <property type="nucleotide sequence ID" value="XM_025487736.1"/>
</dbReference>
<dbReference type="InterPro" id="IPR001806">
    <property type="entry name" value="Small_GTPase"/>
</dbReference>
<accession>A0A2V1B0Y8</accession>
<dbReference type="GO" id="GO:0003924">
    <property type="term" value="F:GTPase activity"/>
    <property type="evidence" value="ECO:0007669"/>
    <property type="project" value="InterPro"/>
</dbReference>
<evidence type="ECO:0000256" key="1">
    <source>
        <dbReference type="ARBA" id="ARBA00022741"/>
    </source>
</evidence>
<gene>
    <name evidence="2" type="ORF">CXQ85_004106</name>
</gene>
<dbReference type="Pfam" id="PF00071">
    <property type="entry name" value="Ras"/>
    <property type="match status" value="1"/>
</dbReference>
<dbReference type="InterPro" id="IPR005225">
    <property type="entry name" value="Small_GTP-bd"/>
</dbReference>